<evidence type="ECO:0000313" key="2">
    <source>
        <dbReference type="Proteomes" id="UP000266673"/>
    </source>
</evidence>
<protein>
    <submittedName>
        <fullName evidence="1">Uncharacterized protein</fullName>
    </submittedName>
</protein>
<name>A0A397U6W8_9GLOM</name>
<dbReference type="Proteomes" id="UP000266673">
    <property type="component" value="Unassembled WGS sequence"/>
</dbReference>
<dbReference type="AlphaFoldDB" id="A0A397U6W8"/>
<reference evidence="1 2" key="1">
    <citation type="submission" date="2018-06" db="EMBL/GenBank/DDBJ databases">
        <title>Comparative genomics reveals the genomic features of Rhizophagus irregularis, R. cerebriforme, R. diaphanum and Gigaspora rosea, and their symbiotic lifestyle signature.</title>
        <authorList>
            <person name="Morin E."/>
            <person name="San Clemente H."/>
            <person name="Chen E.C.H."/>
            <person name="De La Providencia I."/>
            <person name="Hainaut M."/>
            <person name="Kuo A."/>
            <person name="Kohler A."/>
            <person name="Murat C."/>
            <person name="Tang N."/>
            <person name="Roy S."/>
            <person name="Loubradou J."/>
            <person name="Henrissat B."/>
            <person name="Grigoriev I.V."/>
            <person name="Corradi N."/>
            <person name="Roux C."/>
            <person name="Martin F.M."/>
        </authorList>
    </citation>
    <scope>NUCLEOTIDE SEQUENCE [LARGE SCALE GENOMIC DNA]</scope>
    <source>
        <strain evidence="1 2">DAOM 194757</strain>
    </source>
</reference>
<comment type="caution">
    <text evidence="1">The sequence shown here is derived from an EMBL/GenBank/DDBJ whole genome shotgun (WGS) entry which is preliminary data.</text>
</comment>
<gene>
    <name evidence="1" type="ORF">C2G38_2218148</name>
</gene>
<sequence>MAGRFLNRVFSLNVSLSSELNFPKYWKKQNSKWCFDGWDRFCMKDSLVGSLKARTGYQMSIRIRLTHNNSDQGHSTNNLFEYSSSENDLTSLLQKLAAWKHLGRCCRRMLDFELEKANEQSLLGMPYAIMLTNVDVCYLDAPPEAITSSKRTKDKKICPTDYK</sequence>
<keyword evidence="2" id="KW-1185">Reference proteome</keyword>
<dbReference type="EMBL" id="QKWP01001883">
    <property type="protein sequence ID" value="RIB05995.1"/>
    <property type="molecule type" value="Genomic_DNA"/>
</dbReference>
<evidence type="ECO:0000313" key="1">
    <source>
        <dbReference type="EMBL" id="RIB05995.1"/>
    </source>
</evidence>
<proteinExistence type="predicted"/>
<organism evidence="1 2">
    <name type="scientific">Gigaspora rosea</name>
    <dbReference type="NCBI Taxonomy" id="44941"/>
    <lineage>
        <taxon>Eukaryota</taxon>
        <taxon>Fungi</taxon>
        <taxon>Fungi incertae sedis</taxon>
        <taxon>Mucoromycota</taxon>
        <taxon>Glomeromycotina</taxon>
        <taxon>Glomeromycetes</taxon>
        <taxon>Diversisporales</taxon>
        <taxon>Gigasporaceae</taxon>
        <taxon>Gigaspora</taxon>
    </lineage>
</organism>
<accession>A0A397U6W8</accession>